<feature type="transmembrane region" description="Helical" evidence="2">
    <location>
        <begin position="500"/>
        <end position="520"/>
    </location>
</feature>
<feature type="transmembrane region" description="Helical" evidence="2">
    <location>
        <begin position="724"/>
        <end position="746"/>
    </location>
</feature>
<gene>
    <name evidence="4" type="ORF">FF38_02425</name>
</gene>
<feature type="transmembrane region" description="Helical" evidence="2">
    <location>
        <begin position="1049"/>
        <end position="1069"/>
    </location>
</feature>
<feature type="transmembrane region" description="Helical" evidence="2">
    <location>
        <begin position="675"/>
        <end position="696"/>
    </location>
</feature>
<comment type="caution">
    <text evidence="4">The sequence shown here is derived from an EMBL/GenBank/DDBJ whole genome shotgun (WGS) entry which is preliminary data.</text>
</comment>
<feature type="transmembrane region" description="Helical" evidence="2">
    <location>
        <begin position="1485"/>
        <end position="1511"/>
    </location>
</feature>
<dbReference type="PANTHER" id="PTHR11161">
    <property type="entry name" value="O-ACYLTRANSFERASE"/>
    <property type="match status" value="1"/>
</dbReference>
<feature type="compositionally biased region" description="Low complexity" evidence="1">
    <location>
        <begin position="1403"/>
        <end position="1412"/>
    </location>
</feature>
<feature type="transmembrane region" description="Helical" evidence="2">
    <location>
        <begin position="1461"/>
        <end position="1479"/>
    </location>
</feature>
<feature type="transmembrane region" description="Helical" evidence="2">
    <location>
        <begin position="566"/>
        <end position="588"/>
    </location>
</feature>
<feature type="transmembrane region" description="Helical" evidence="2">
    <location>
        <begin position="1295"/>
        <end position="1315"/>
    </location>
</feature>
<protein>
    <recommendedName>
        <fullName evidence="3">Nose resistant-to-fluoxetine protein N-terminal domain-containing protein</fullName>
    </recommendedName>
</protein>
<feature type="domain" description="Nose resistant-to-fluoxetine protein N-terminal" evidence="3">
    <location>
        <begin position="92"/>
        <end position="235"/>
    </location>
</feature>
<dbReference type="Pfam" id="PF20146">
    <property type="entry name" value="NRF"/>
    <property type="match status" value="2"/>
</dbReference>
<dbReference type="Proteomes" id="UP000037069">
    <property type="component" value="Unassembled WGS sequence"/>
</dbReference>
<feature type="transmembrane region" description="Helical" evidence="2">
    <location>
        <begin position="439"/>
        <end position="460"/>
    </location>
</feature>
<feature type="non-terminal residue" evidence="4">
    <location>
        <position position="1"/>
    </location>
</feature>
<dbReference type="InterPro" id="IPR006621">
    <property type="entry name" value="Nose-resist-to-fluoxetine_N"/>
</dbReference>
<feature type="transmembrane region" description="Helical" evidence="2">
    <location>
        <begin position="1532"/>
        <end position="1550"/>
    </location>
</feature>
<dbReference type="EMBL" id="JRES01000678">
    <property type="protein sequence ID" value="KNC29318.1"/>
    <property type="molecule type" value="Genomic_DNA"/>
</dbReference>
<dbReference type="InterPro" id="IPR052728">
    <property type="entry name" value="O2_lipid_transport_reg"/>
</dbReference>
<feature type="transmembrane region" description="Helical" evidence="2">
    <location>
        <begin position="347"/>
        <end position="366"/>
    </location>
</feature>
<feature type="transmembrane region" description="Helical" evidence="2">
    <location>
        <begin position="527"/>
        <end position="546"/>
    </location>
</feature>
<evidence type="ECO:0000256" key="1">
    <source>
        <dbReference type="SAM" id="MobiDB-lite"/>
    </source>
</evidence>
<name>A0A0L0CA63_LUCCU</name>
<keyword evidence="2" id="KW-0812">Transmembrane</keyword>
<keyword evidence="5" id="KW-1185">Reference proteome</keyword>
<feature type="transmembrane region" description="Helical" evidence="2">
    <location>
        <begin position="1562"/>
        <end position="1584"/>
    </location>
</feature>
<dbReference type="PANTHER" id="PTHR11161:SF15">
    <property type="entry name" value="GH19286P-RELATED"/>
    <property type="match status" value="1"/>
</dbReference>
<evidence type="ECO:0000313" key="5">
    <source>
        <dbReference type="Proteomes" id="UP000037069"/>
    </source>
</evidence>
<feature type="transmembrane region" description="Helical" evidence="2">
    <location>
        <begin position="386"/>
        <end position="410"/>
    </location>
</feature>
<dbReference type="SMART" id="SM00703">
    <property type="entry name" value="NRF"/>
    <property type="match status" value="2"/>
</dbReference>
<feature type="transmembrane region" description="Helical" evidence="2">
    <location>
        <begin position="627"/>
        <end position="654"/>
    </location>
</feature>
<keyword evidence="2" id="KW-0472">Membrane</keyword>
<feature type="transmembrane region" description="Helical" evidence="2">
    <location>
        <begin position="1089"/>
        <end position="1112"/>
    </location>
</feature>
<dbReference type="InterPro" id="IPR002656">
    <property type="entry name" value="Acyl_transf_3_dom"/>
</dbReference>
<dbReference type="Pfam" id="PF01757">
    <property type="entry name" value="Acyl_transf_3"/>
    <property type="match status" value="2"/>
</dbReference>
<proteinExistence type="predicted"/>
<feature type="transmembrane region" description="Helical" evidence="2">
    <location>
        <begin position="944"/>
        <end position="964"/>
    </location>
</feature>
<reference evidence="4 5" key="1">
    <citation type="journal article" date="2015" name="Nat. Commun.">
        <title>Lucilia cuprina genome unlocks parasitic fly biology to underpin future interventions.</title>
        <authorList>
            <person name="Anstead C.A."/>
            <person name="Korhonen P.K."/>
            <person name="Young N.D."/>
            <person name="Hall R.S."/>
            <person name="Jex A.R."/>
            <person name="Murali S.C."/>
            <person name="Hughes D.S."/>
            <person name="Lee S.F."/>
            <person name="Perry T."/>
            <person name="Stroehlein A.J."/>
            <person name="Ansell B.R."/>
            <person name="Breugelmans B."/>
            <person name="Hofmann A."/>
            <person name="Qu J."/>
            <person name="Dugan S."/>
            <person name="Lee S.L."/>
            <person name="Chao H."/>
            <person name="Dinh H."/>
            <person name="Han Y."/>
            <person name="Doddapaneni H.V."/>
            <person name="Worley K.C."/>
            <person name="Muzny D.M."/>
            <person name="Ioannidis P."/>
            <person name="Waterhouse R.M."/>
            <person name="Zdobnov E.M."/>
            <person name="James P.J."/>
            <person name="Bagnall N.H."/>
            <person name="Kotze A.C."/>
            <person name="Gibbs R.A."/>
            <person name="Richards S."/>
            <person name="Batterham P."/>
            <person name="Gasser R.B."/>
        </authorList>
    </citation>
    <scope>NUCLEOTIDE SEQUENCE [LARGE SCALE GENOMIC DNA]</scope>
    <source>
        <strain evidence="4 5">LS</strain>
        <tissue evidence="4">Full body</tissue>
    </source>
</reference>
<feature type="transmembrane region" description="Helical" evidence="2">
    <location>
        <begin position="258"/>
        <end position="276"/>
    </location>
</feature>
<organism evidence="4 5">
    <name type="scientific">Lucilia cuprina</name>
    <name type="common">Green bottle fly</name>
    <name type="synonym">Australian sheep blowfly</name>
    <dbReference type="NCBI Taxonomy" id="7375"/>
    <lineage>
        <taxon>Eukaryota</taxon>
        <taxon>Metazoa</taxon>
        <taxon>Ecdysozoa</taxon>
        <taxon>Arthropoda</taxon>
        <taxon>Hexapoda</taxon>
        <taxon>Insecta</taxon>
        <taxon>Pterygota</taxon>
        <taxon>Neoptera</taxon>
        <taxon>Endopterygota</taxon>
        <taxon>Diptera</taxon>
        <taxon>Brachycera</taxon>
        <taxon>Muscomorpha</taxon>
        <taxon>Oestroidea</taxon>
        <taxon>Calliphoridae</taxon>
        <taxon>Luciliinae</taxon>
        <taxon>Lucilia</taxon>
    </lineage>
</organism>
<feature type="transmembrane region" description="Helical" evidence="2">
    <location>
        <begin position="1327"/>
        <end position="1349"/>
    </location>
</feature>
<sequence>ALVVLSSVEISRANRKNVSYYLPINTTLLNHYNIVNNENDTLSNDQETVENAIEEEEDGVDYNLISPSYETHLVKSSIIYGLAKSVNASSVNQECYRHLRNIQKGILRKEPWAMKALDASGSKPAGFVFGQNFWFGSQEACGAVRRPVGITLSENFPRVMKLGIIKEIAPFDMDYRVVYLRHNSPWQVEIKLMSEQIIHVGLCLPSSCVSHEIQQLMGDYVKEGLFVENDIYDIQPEVLYMKDLKISENFFERESFKLISVFIAFILAMILIASHLRVKPKEVEPKLNDIPPLAETDASTNDNIADINLANYPKLRNFIMCFDIQENCAKIFSTKDSKPSEIPVINGLRSVCALWILVFHVVWYMYFTVNNKTFLISYAEKVFFQYVSSAPVLVDVFFTVSGFLQTYNFLRNSEKMEMIRKNSFVQNTKQFFKMFFHRYLRLGPLYLVVMAVVDLLFVYISKVSVYHINERFDENCANYWWRNILFIQNLFDHKDMCLNWTWSLACEMQYFVIATILLFTYAKRPKLAKTLTIGCFIANMVWSFRIGLNINFQLSFDTFFATGTEIYISPFVRVLPYIMGAVAGWYFLEHKKREFDLSEFQEKCLWNLSLLTFFICIYSTVKRDMSYIMAISLFVLGRLLFSLSICWMIIGSATGRGTCWSRFLEAKPFQHLNRLSYGIYLLNPFVIALFFGLTSVSTHADPFMLLETTVNVLQSEMWCGINRVARAVAVALSILCVFVVNALAVAMSPTLPPPQQLVLDNESVLRTETLAGVQQLVEHNFLVGIASLGVLYENHTQCGQELEIMLNAMAKHEVWGLKVLDSFGSAPKTFTWGNYFWFGTPDLCADLNDPFIISLSHSQPPIFNATSPFPVQFFVVYLNFTTPYYIDIKLPFENLIHLGLCLPKSCSVSKISFYTDIYFQKELFQMQRNFKLKMKALDAKAAHFSWNTILITTTLLAIFAEILYNSKNKIKLQQQTSHMNSKQNSPINGIPTTNNNIRNHEVPENQYDLSESSIWEELLMCFRFSLNYKTVMSLENSNSNSKFLTAMTGFRTIICLWITVFHVYYYSLFAISNTPFIFAKLEAFTLQPVLQACFYVDVFFIMSSFLLVNNFLSNVKLLQQIRRQSWCGNLKLFIRSLLQRYMRLTPVMIVTMLLSTMILDFLNMYSPFRLSENSGFYCKTDPIPTMATSGCSESNVTDTRVSQVVAPGLSNLQASGATTKTSWLLVRTSAAARAALADQNSVTSLPSGDKRVSHVPPCAKEESSTLISGSFESNWWYNLLYIHNLLDMNDICCSWTWYLACEMQYFILFTGLLFVHVKKPIAAKIVFVTLALGFVVIGWMCNFGNGITFEIDVIYSTLNQLYVKPWVRIPPYLGGATMGWLMHTLQQRQQQQQQKRHQHQQQKEQLQQTEHQVEQQQQQHVSVMAESHHPQLHHQHLHHRHHHHENQHEHKEHVRTFGRKAFWFFCIVLYVTTNFMSYWRSTPSWVVATIMSMGKLLFALCIGGVIIMCACGRGGCLNVLLSARPFLFLNKFCFSIYMLAPVVVVAMFGLRNEPTNFTEVGSGADFFTVIVLSIMSAFLMLILIELPTQRIANRLLKQKNS</sequence>
<keyword evidence="2" id="KW-1133">Transmembrane helix</keyword>
<dbReference type="OrthoDB" id="207378at2759"/>
<feature type="transmembrane region" description="Helical" evidence="2">
    <location>
        <begin position="1369"/>
        <end position="1386"/>
    </location>
</feature>
<evidence type="ECO:0000259" key="3">
    <source>
        <dbReference type="SMART" id="SM00703"/>
    </source>
</evidence>
<evidence type="ECO:0000256" key="2">
    <source>
        <dbReference type="SAM" id="Phobius"/>
    </source>
</evidence>
<feature type="region of interest" description="Disordered" evidence="1">
    <location>
        <begin position="1391"/>
        <end position="1412"/>
    </location>
</feature>
<accession>A0A0L0CA63</accession>
<feature type="domain" description="Nose resistant-to-fluoxetine protein N-terminal" evidence="3">
    <location>
        <begin position="795"/>
        <end position="933"/>
    </location>
</feature>
<dbReference type="GO" id="GO:0016747">
    <property type="term" value="F:acyltransferase activity, transferring groups other than amino-acyl groups"/>
    <property type="evidence" value="ECO:0007669"/>
    <property type="project" value="InterPro"/>
</dbReference>
<evidence type="ECO:0000313" key="4">
    <source>
        <dbReference type="EMBL" id="KNC29318.1"/>
    </source>
</evidence>
<feature type="transmembrane region" description="Helical" evidence="2">
    <location>
        <begin position="1144"/>
        <end position="1165"/>
    </location>
</feature>